<comment type="caution">
    <text evidence="1">The sequence shown here is derived from an EMBL/GenBank/DDBJ whole genome shotgun (WGS) entry which is preliminary data.</text>
</comment>
<evidence type="ECO:0008006" key="4">
    <source>
        <dbReference type="Google" id="ProtNLM"/>
    </source>
</evidence>
<evidence type="ECO:0000313" key="2">
    <source>
        <dbReference type="EMBL" id="MCQ5082351.1"/>
    </source>
</evidence>
<protein>
    <recommendedName>
        <fullName evidence="4">GIY-YIG domain-containing protein</fullName>
    </recommendedName>
</protein>
<dbReference type="Proteomes" id="UP000323119">
    <property type="component" value="Unassembled WGS sequence"/>
</dbReference>
<name>A0A9P4DP77_9BACT</name>
<sequence>MNTLEDARAWGFVGFKTVAALKKEVDCIPQTKGVYLVLRKEISFPEFAEVGRGGFFKGKDPNVDITVLKNNWVTGTNILYIGMTGSSLRRRIKQYMQFGEGKPVGHRGGCYIWQMEDCDRLIICWKELAEELPGEYETMLIRSFKDAHDGRRPFANRNK</sequence>
<proteinExistence type="predicted"/>
<dbReference type="Proteomes" id="UP001205035">
    <property type="component" value="Unassembled WGS sequence"/>
</dbReference>
<organism evidence="1 3">
    <name type="scientific">Alistipes onderdonkii</name>
    <dbReference type="NCBI Taxonomy" id="328813"/>
    <lineage>
        <taxon>Bacteria</taxon>
        <taxon>Pseudomonadati</taxon>
        <taxon>Bacteroidota</taxon>
        <taxon>Bacteroidia</taxon>
        <taxon>Bacteroidales</taxon>
        <taxon>Rikenellaceae</taxon>
        <taxon>Alistipes</taxon>
    </lineage>
</organism>
<dbReference type="EMBL" id="VVUY01000004">
    <property type="protein sequence ID" value="KAA2562582.1"/>
    <property type="molecule type" value="Genomic_DNA"/>
</dbReference>
<dbReference type="RefSeq" id="WP_022333498.1">
    <property type="nucleotide sequence ID" value="NZ_DAWDUM010000006.1"/>
</dbReference>
<evidence type="ECO:0000313" key="3">
    <source>
        <dbReference type="Proteomes" id="UP000323119"/>
    </source>
</evidence>
<reference evidence="2" key="2">
    <citation type="submission" date="2022-06" db="EMBL/GenBank/DDBJ databases">
        <title>Isolation of gut microbiota from human fecal samples.</title>
        <authorList>
            <person name="Pamer E.G."/>
            <person name="Barat B."/>
            <person name="Waligurski E."/>
            <person name="Medina S."/>
            <person name="Paddock L."/>
            <person name="Mostad J."/>
        </authorList>
    </citation>
    <scope>NUCLEOTIDE SEQUENCE</scope>
    <source>
        <strain evidence="2">DFI.6.22</strain>
    </source>
</reference>
<dbReference type="EMBL" id="JANGBQ010000006">
    <property type="protein sequence ID" value="MCQ5082351.1"/>
    <property type="molecule type" value="Genomic_DNA"/>
</dbReference>
<gene>
    <name evidence="1" type="ORF">F2S36_06410</name>
    <name evidence="2" type="ORF">NE651_05545</name>
</gene>
<accession>A0A9P4DP77</accession>
<reference evidence="1 3" key="1">
    <citation type="journal article" date="2019" name="Nat. Med.">
        <title>A library of human gut bacterial isolates paired with longitudinal multiomics data enables mechanistic microbiome research.</title>
        <authorList>
            <person name="Poyet M."/>
            <person name="Groussin M."/>
            <person name="Gibbons S.M."/>
            <person name="Avila-Pacheco J."/>
            <person name="Jiang X."/>
            <person name="Kearney S.M."/>
            <person name="Perrotta A.R."/>
            <person name="Berdy B."/>
            <person name="Zhao S."/>
            <person name="Lieberman T.D."/>
            <person name="Swanson P.K."/>
            <person name="Smith M."/>
            <person name="Roesemann S."/>
            <person name="Alexander J.E."/>
            <person name="Rich S.A."/>
            <person name="Livny J."/>
            <person name="Vlamakis H."/>
            <person name="Clish C."/>
            <person name="Bullock K."/>
            <person name="Deik A."/>
            <person name="Scott J."/>
            <person name="Pierce K.A."/>
            <person name="Xavier R.J."/>
            <person name="Alm E.J."/>
        </authorList>
    </citation>
    <scope>NUCLEOTIDE SEQUENCE [LARGE SCALE GENOMIC DNA]</scope>
    <source>
        <strain evidence="1 3">BIOML-A204</strain>
    </source>
</reference>
<dbReference type="AlphaFoldDB" id="A0A9P4DP77"/>
<evidence type="ECO:0000313" key="1">
    <source>
        <dbReference type="EMBL" id="KAA2562582.1"/>
    </source>
</evidence>